<accession>A0ACC1RC38</accession>
<protein>
    <submittedName>
        <fullName evidence="1">Uncharacterized protein</fullName>
    </submittedName>
</protein>
<evidence type="ECO:0000313" key="1">
    <source>
        <dbReference type="EMBL" id="KAJ3503861.1"/>
    </source>
</evidence>
<name>A0ACC1RC38_9HYPO</name>
<evidence type="ECO:0000313" key="2">
    <source>
        <dbReference type="Proteomes" id="UP001148629"/>
    </source>
</evidence>
<proteinExistence type="predicted"/>
<sequence length="235" mass="26330">MSTLAGLDSMALLNRLSRHRTRNLSLRPMFSSFRERLQLYYHIPLEFLVKRISPFENDNFAFCTSITRKHFIACTGVAASERLLILVCTTTFRSLGLGLDNSLFRFVSNSRFRLLKDSSPSLSSGEVVKKAGAGLLPEIHPGLNPGTLLRLVYDVYEFITHGKVVLERTELVDLLPVQLSTAFCQAGDNWIVIESSPEGRKYSRTPEPTASTQEIQNRILLVLAGLLSLIHQPLP</sequence>
<comment type="caution">
    <text evidence="1">The sequence shown here is derived from an EMBL/GenBank/DDBJ whole genome shotgun (WGS) entry which is preliminary data.</text>
</comment>
<keyword evidence="2" id="KW-1185">Reference proteome</keyword>
<reference evidence="1" key="1">
    <citation type="submission" date="2022-08" db="EMBL/GenBank/DDBJ databases">
        <title>Genome Sequence of Fusarium decemcellulare.</title>
        <authorList>
            <person name="Buettner E."/>
        </authorList>
    </citation>
    <scope>NUCLEOTIDE SEQUENCE</scope>
    <source>
        <strain evidence="1">Babe19</strain>
    </source>
</reference>
<gene>
    <name evidence="1" type="ORF">NM208_g16430</name>
</gene>
<organism evidence="1 2">
    <name type="scientific">Fusarium decemcellulare</name>
    <dbReference type="NCBI Taxonomy" id="57161"/>
    <lineage>
        <taxon>Eukaryota</taxon>
        <taxon>Fungi</taxon>
        <taxon>Dikarya</taxon>
        <taxon>Ascomycota</taxon>
        <taxon>Pezizomycotina</taxon>
        <taxon>Sordariomycetes</taxon>
        <taxon>Hypocreomycetidae</taxon>
        <taxon>Hypocreales</taxon>
        <taxon>Nectriaceae</taxon>
        <taxon>Fusarium</taxon>
        <taxon>Fusarium decemcellulare species complex</taxon>
    </lineage>
</organism>
<dbReference type="Proteomes" id="UP001148629">
    <property type="component" value="Unassembled WGS sequence"/>
</dbReference>
<dbReference type="EMBL" id="JANRMS010005083">
    <property type="protein sequence ID" value="KAJ3503861.1"/>
    <property type="molecule type" value="Genomic_DNA"/>
</dbReference>